<dbReference type="InterPro" id="IPR026888">
    <property type="entry name" value="AcetylCoA_hyd_C"/>
</dbReference>
<dbReference type="PANTHER" id="PTHR21432">
    <property type="entry name" value="ACETYL-COA HYDROLASE-RELATED"/>
    <property type="match status" value="1"/>
</dbReference>
<evidence type="ECO:0000313" key="3">
    <source>
        <dbReference type="Proteomes" id="UP001429354"/>
    </source>
</evidence>
<name>A0ABX0AFL1_9GAMM</name>
<dbReference type="Proteomes" id="UP001429354">
    <property type="component" value="Unassembled WGS sequence"/>
</dbReference>
<dbReference type="PANTHER" id="PTHR21432:SF20">
    <property type="entry name" value="ACETYL-COA HYDROLASE"/>
    <property type="match status" value="1"/>
</dbReference>
<dbReference type="GO" id="GO:0016787">
    <property type="term" value="F:hydrolase activity"/>
    <property type="evidence" value="ECO:0007669"/>
    <property type="project" value="UniProtKB-KW"/>
</dbReference>
<proteinExistence type="predicted"/>
<dbReference type="Gene3D" id="3.30.750.70">
    <property type="entry name" value="4-hydroxybutyrate coenzyme like domains"/>
    <property type="match status" value="1"/>
</dbReference>
<dbReference type="Pfam" id="PF13336">
    <property type="entry name" value="AcetylCoA_hyd_C"/>
    <property type="match status" value="1"/>
</dbReference>
<keyword evidence="3" id="KW-1185">Reference proteome</keyword>
<reference evidence="2 3" key="1">
    <citation type="submission" date="2018-07" db="EMBL/GenBank/DDBJ databases">
        <title>Whole genome Sequencing of Pseudoxanthomonas gei KCTC 32298 (T).</title>
        <authorList>
            <person name="Kumar S."/>
            <person name="Bansal K."/>
            <person name="Kaur A."/>
            <person name="Patil P."/>
            <person name="Sharma S."/>
            <person name="Patil P.B."/>
        </authorList>
    </citation>
    <scope>NUCLEOTIDE SEQUENCE [LARGE SCALE GENOMIC DNA]</scope>
    <source>
        <strain evidence="2 3">KCTC 32298</strain>
    </source>
</reference>
<gene>
    <name evidence="2" type="ORF">DT603_04015</name>
</gene>
<feature type="domain" description="Acetyl-CoA hydrolase/transferase C-terminal" evidence="1">
    <location>
        <begin position="371"/>
        <end position="535"/>
    </location>
</feature>
<organism evidence="2 3">
    <name type="scientific">Pseudoxanthomonas gei</name>
    <dbReference type="NCBI Taxonomy" id="1383030"/>
    <lineage>
        <taxon>Bacteria</taxon>
        <taxon>Pseudomonadati</taxon>
        <taxon>Pseudomonadota</taxon>
        <taxon>Gammaproteobacteria</taxon>
        <taxon>Lysobacterales</taxon>
        <taxon>Lysobacteraceae</taxon>
        <taxon>Pseudoxanthomonas</taxon>
    </lineage>
</organism>
<sequence>MTMHLTDLDEAVSLLLKRIPGTLRIAAPLGIGKPHRLLNALYQRIEQEPARRLEIYTALSLDPPSAAPGLERRFLGPFASRHFGEDFPRLRYVEALKRDALPANITVEEFYMQSGALLHSSQAQRRYTSLNYTEAPAGVAQRGANAILQKVAREPDPPHGRAARLSMSCNTDTTQDTVDAIRALGLPRPFLVAEIDPLLPWIDGTAAVEESYFDLVITPPGPYPKLFAMPRQPVGDTDYAIGLYASTLVRDGGTLQIGIGALSDALSHALTLRHTDNEKYREILHALDPELTHHPAVIASGGMAPFTIGLYGCSEMLNEGFKRLVEAGVIRRKVVDDEALMERLANGSANLGDQARLQRDGEYLHGAFYLGSPAFYDWLRNLPDDQRRAIGMRRISEINQLYGGHESLERLQRVGSRFFNTCMMATALGDAVSDGLEDGRIVSGVGGQYNFVAMAHALDDARSVLMFRSQRGEGDAAESSVRWNYGHTTIPRHLRDIFVNEYGIADLLGQTDEDCVIAMAAISDARFQQPLLDQAKASRKIDKDFAAEPEWSRNTPQRLRDALAPFRSDGTLPDYPLGSDFTEVEQRLAKALGWLKAQTGTLPKKVSTIFRAVVGPVRADEEAQQRMGLARTSGLAQRIESRLLAYALRQVDVLAVERRRG</sequence>
<accession>A0ABX0AFL1</accession>
<dbReference type="InterPro" id="IPR037171">
    <property type="entry name" value="NagB/RpiA_transferase-like"/>
</dbReference>
<evidence type="ECO:0000259" key="1">
    <source>
        <dbReference type="Pfam" id="PF13336"/>
    </source>
</evidence>
<dbReference type="InterPro" id="IPR046433">
    <property type="entry name" value="ActCoA_hydro"/>
</dbReference>
<comment type="caution">
    <text evidence="2">The sequence shown here is derived from an EMBL/GenBank/DDBJ whole genome shotgun (WGS) entry which is preliminary data.</text>
</comment>
<dbReference type="Gene3D" id="3.40.1080.10">
    <property type="entry name" value="Glutaconate Coenzyme A-transferase"/>
    <property type="match status" value="1"/>
</dbReference>
<dbReference type="SUPFAM" id="SSF100950">
    <property type="entry name" value="NagB/RpiA/CoA transferase-like"/>
    <property type="match status" value="1"/>
</dbReference>
<dbReference type="RefSeq" id="WP_162348567.1">
    <property type="nucleotide sequence ID" value="NZ_QOVG01000002.1"/>
</dbReference>
<protein>
    <submittedName>
        <fullName evidence="2">Acetyl-CoA hydrolase</fullName>
    </submittedName>
</protein>
<dbReference type="Gene3D" id="3.40.1080.20">
    <property type="entry name" value="Acetyl-CoA hydrolase/transferase C-terminal domain"/>
    <property type="match status" value="1"/>
</dbReference>
<evidence type="ECO:0000313" key="2">
    <source>
        <dbReference type="EMBL" id="NDK38004.1"/>
    </source>
</evidence>
<dbReference type="InterPro" id="IPR038460">
    <property type="entry name" value="AcetylCoA_hyd_C_sf"/>
</dbReference>
<keyword evidence="2" id="KW-0378">Hydrolase</keyword>
<dbReference type="EMBL" id="QOVG01000002">
    <property type="protein sequence ID" value="NDK38004.1"/>
    <property type="molecule type" value="Genomic_DNA"/>
</dbReference>